<keyword evidence="15" id="KW-0472">Membrane</keyword>
<evidence type="ECO:0000256" key="7">
    <source>
        <dbReference type="ARBA" id="ARBA00023157"/>
    </source>
</evidence>
<gene>
    <name evidence="16" type="ORF">K402DRAFT_466793</name>
</gene>
<dbReference type="EC" id="3.2.1.-" evidence="13"/>
<evidence type="ECO:0000256" key="11">
    <source>
        <dbReference type="PIRSR" id="PIRSR601382-2"/>
    </source>
</evidence>
<dbReference type="GO" id="GO:0036503">
    <property type="term" value="P:ERAD pathway"/>
    <property type="evidence" value="ECO:0007669"/>
    <property type="project" value="UniProtKB-ARBA"/>
</dbReference>
<evidence type="ECO:0000256" key="14">
    <source>
        <dbReference type="SAM" id="MobiDB-lite"/>
    </source>
</evidence>
<comment type="catalytic activity">
    <reaction evidence="9">
        <text>N(4)-(alpha-D-Man-(1-&gt;2)-alpha-D-Man-(1-&gt;2)-alpha-D-Man-(1-&gt;3)-[alpha-D-Man-(1-&gt;2)-alpha-D-Man-(1-&gt;3)-[alpha-D-Man-(1-&gt;2)-alpha-D-Man-(1-&gt;6)]-alpha-D-Man-(1-&gt;6)]-beta-D-Man-(1-&gt;4)-beta-D-GlcNAc-(1-&gt;4)-beta-D-GlcNAc)-L-asparaginyl-[protein] (N-glucan mannose isomer 9A1,2,3B1,2,3) + 4 H2O = N(4)-(alpha-D-Man-(1-&gt;3)-[alpha-D-Man-(1-&gt;3)-[alpha-D-Man-(1-&gt;6)]-alpha-D-Man-(1-&gt;6)]-beta-D-Man-(1-&gt;4)-beta-D-GlcNAc-(1-&gt;4)-beta-D-GlcNAc)-L-asparaginyl-[protein] (N-glucan mannose isomer 5A1,2) + 4 beta-D-mannose</text>
        <dbReference type="Rhea" id="RHEA:56008"/>
        <dbReference type="Rhea" id="RHEA-COMP:14356"/>
        <dbReference type="Rhea" id="RHEA-COMP:14367"/>
        <dbReference type="ChEBI" id="CHEBI:15377"/>
        <dbReference type="ChEBI" id="CHEBI:28563"/>
        <dbReference type="ChEBI" id="CHEBI:59087"/>
        <dbReference type="ChEBI" id="CHEBI:139493"/>
        <dbReference type="EC" id="3.2.1.113"/>
    </reaction>
</comment>
<evidence type="ECO:0000256" key="12">
    <source>
        <dbReference type="PIRSR" id="PIRSR601382-3"/>
    </source>
</evidence>
<evidence type="ECO:0000256" key="9">
    <source>
        <dbReference type="ARBA" id="ARBA00048605"/>
    </source>
</evidence>
<keyword evidence="17" id="KW-1185">Reference proteome</keyword>
<reference evidence="16" key="1">
    <citation type="journal article" date="2020" name="Stud. Mycol.">
        <title>101 Dothideomycetes genomes: a test case for predicting lifestyles and emergence of pathogens.</title>
        <authorList>
            <person name="Haridas S."/>
            <person name="Albert R."/>
            <person name="Binder M."/>
            <person name="Bloem J."/>
            <person name="Labutti K."/>
            <person name="Salamov A."/>
            <person name="Andreopoulos B."/>
            <person name="Baker S."/>
            <person name="Barry K."/>
            <person name="Bills G."/>
            <person name="Bluhm B."/>
            <person name="Cannon C."/>
            <person name="Castanera R."/>
            <person name="Culley D."/>
            <person name="Daum C."/>
            <person name="Ezra D."/>
            <person name="Gonzalez J."/>
            <person name="Henrissat B."/>
            <person name="Kuo A."/>
            <person name="Liang C."/>
            <person name="Lipzen A."/>
            <person name="Lutzoni F."/>
            <person name="Magnuson J."/>
            <person name="Mondo S."/>
            <person name="Nolan M."/>
            <person name="Ohm R."/>
            <person name="Pangilinan J."/>
            <person name="Park H.-J."/>
            <person name="Ramirez L."/>
            <person name="Alfaro M."/>
            <person name="Sun H."/>
            <person name="Tritt A."/>
            <person name="Yoshinaga Y."/>
            <person name="Zwiers L.-H."/>
            <person name="Turgeon B."/>
            <person name="Goodwin S."/>
            <person name="Spatafora J."/>
            <person name="Crous P."/>
            <person name="Grigoriev I."/>
        </authorList>
    </citation>
    <scope>NUCLEOTIDE SEQUENCE</scope>
    <source>
        <strain evidence="16">CBS 113979</strain>
    </source>
</reference>
<keyword evidence="5 13" id="KW-0378">Hydrolase</keyword>
<keyword evidence="7 12" id="KW-1015">Disulfide bond</keyword>
<feature type="compositionally biased region" description="Basic and acidic residues" evidence="14">
    <location>
        <begin position="861"/>
        <end position="874"/>
    </location>
</feature>
<comment type="cofactor">
    <cofactor evidence="1 11">
        <name>Ca(2+)</name>
        <dbReference type="ChEBI" id="CHEBI:29108"/>
    </cofactor>
</comment>
<keyword evidence="13" id="KW-0326">Glycosidase</keyword>
<dbReference type="GO" id="GO:0005783">
    <property type="term" value="C:endoplasmic reticulum"/>
    <property type="evidence" value="ECO:0007669"/>
    <property type="project" value="TreeGrafter"/>
</dbReference>
<evidence type="ECO:0000313" key="16">
    <source>
        <dbReference type="EMBL" id="KAF1982321.1"/>
    </source>
</evidence>
<feature type="compositionally biased region" description="Basic and acidic residues" evidence="14">
    <location>
        <begin position="956"/>
        <end position="967"/>
    </location>
</feature>
<sequence>MNNRDPFNLRRNPALSLLQTSASRAANRALDYTSQAIETSKQALEDFQHARSRTPNLPKTPTELAEQEEQEAAAVAASSSGMSFSVPRNVPNFQDPARGHEDQAWLATQRPRQGYGYGVGNGNGNGNANTGNGGVAEKIGGMFGDKGLPMYKDKPYNYGASRRRLPWFRRKRVVAVVTLGIVGLLWWMGILGGGKTDVSDTGKQSHKSWGGKGKGGKIDWEKRQEAVKDAFQLSWKAYEKHAWGYDEFHPVSKSGRQMVPPHGLGWIIVDALDTLILMNLTTELTHAREWVSKTLNYDADHDVNTFETTIRMLGGLLSAHYLSTEFPDMAPLPGVKGSQAEDLYLEKASDLADRLLGAYESNSGVPYASINLHTMKGIPSHTDGGASSTAEVTSLQLEMKYLAKLTGETNYWERAEKVMQVVDDNGVQDGLVPIFIHADSGTFSGSNIRLGSRGDSYYEYLIKQYLQTSRQEPIYLSMWDDTMAGIKKHLITYTKRTNLTILGERPSGLNGKLEPKMDHLVCFMPGTIALAATGGISIEEFNKREKTGGEKWDQKREDDLQLATELMKTCWAMYKYTPTGLAAEITYFDIDSPPRMLSDGIPQSPEELDLDTEAEWKKDLNVHPMDRHNLQRPETVESLFYMWRITGDQKYRDWGWEMFESFMEHTLLSEGGGFTSINDVMSTTPHWRDNMESFWLAETLKYFYLLFGPDSVLPLDTIVLNTEAHPFPRFELGKLFSTGWRRKPRDENGNILAVTREEPPLKSANQKHQEEKEKSPPPSPPSTPQEEQKEGDVKMIPLQKPDPVVFKPVDADQTPNPDVSKAAEPQQQQQQQETPAGKKTEEHEMIPLKKPDPVVFSPQDGSKEPEMIPLKKPDPVVFSPQDSSKKPDGEKEDPVERMQRIAEEQIKKGEAAKDKEKREAEPQPEAAQGEQKRDEMSEEVRREIDQAKEAVNAELRAAREKRERGET</sequence>
<feature type="compositionally biased region" description="Basic and acidic residues" evidence="14">
    <location>
        <begin position="930"/>
        <end position="948"/>
    </location>
</feature>
<dbReference type="AlphaFoldDB" id="A0A6G1GN20"/>
<evidence type="ECO:0000256" key="2">
    <source>
        <dbReference type="ARBA" id="ARBA00004922"/>
    </source>
</evidence>
<evidence type="ECO:0000256" key="15">
    <source>
        <dbReference type="SAM" id="Phobius"/>
    </source>
</evidence>
<evidence type="ECO:0000256" key="4">
    <source>
        <dbReference type="ARBA" id="ARBA00022723"/>
    </source>
</evidence>
<dbReference type="Pfam" id="PF01532">
    <property type="entry name" value="Glyco_hydro_47"/>
    <property type="match status" value="1"/>
</dbReference>
<proteinExistence type="inferred from homology"/>
<feature type="active site" evidence="10">
    <location>
        <position position="634"/>
    </location>
</feature>
<dbReference type="PANTHER" id="PTHR11742">
    <property type="entry name" value="MANNOSYL-OLIGOSACCHARIDE ALPHA-1,2-MANNOSIDASE-RELATED"/>
    <property type="match status" value="1"/>
</dbReference>
<accession>A0A6G1GN20</accession>
<evidence type="ECO:0000256" key="3">
    <source>
        <dbReference type="ARBA" id="ARBA00007658"/>
    </source>
</evidence>
<keyword evidence="15" id="KW-1133">Transmembrane helix</keyword>
<dbReference type="Proteomes" id="UP000800041">
    <property type="component" value="Unassembled WGS sequence"/>
</dbReference>
<feature type="active site" description="Proton donor" evidence="10">
    <location>
        <position position="307"/>
    </location>
</feature>
<dbReference type="GO" id="GO:0016020">
    <property type="term" value="C:membrane"/>
    <property type="evidence" value="ECO:0007669"/>
    <property type="project" value="InterPro"/>
</dbReference>
<feature type="disulfide bond" evidence="12">
    <location>
        <begin position="522"/>
        <end position="570"/>
    </location>
</feature>
<keyword evidence="6 11" id="KW-0106">Calcium</keyword>
<evidence type="ECO:0000256" key="8">
    <source>
        <dbReference type="ARBA" id="ARBA00047669"/>
    </source>
</evidence>
<dbReference type="Gene3D" id="1.50.10.10">
    <property type="match status" value="1"/>
</dbReference>
<feature type="region of interest" description="Disordered" evidence="14">
    <location>
        <begin position="803"/>
        <end position="967"/>
    </location>
</feature>
<feature type="compositionally biased region" description="Basic and acidic residues" evidence="14">
    <location>
        <begin position="836"/>
        <end position="852"/>
    </location>
</feature>
<comment type="pathway">
    <text evidence="2">Protein modification; protein glycosylation.</text>
</comment>
<protein>
    <recommendedName>
        <fullName evidence="13">alpha-1,2-Mannosidase</fullName>
        <ecNumber evidence="13">3.2.1.-</ecNumber>
    </recommendedName>
</protein>
<dbReference type="PRINTS" id="PR00747">
    <property type="entry name" value="GLYHDRLASE47"/>
</dbReference>
<evidence type="ECO:0000256" key="10">
    <source>
        <dbReference type="PIRSR" id="PIRSR601382-1"/>
    </source>
</evidence>
<feature type="binding site" evidence="11">
    <location>
        <position position="722"/>
    </location>
    <ligand>
        <name>Ca(2+)</name>
        <dbReference type="ChEBI" id="CHEBI:29108"/>
    </ligand>
</feature>
<feature type="transmembrane region" description="Helical" evidence="15">
    <location>
        <begin position="173"/>
        <end position="194"/>
    </location>
</feature>
<feature type="active site" description="Proton donor" evidence="10">
    <location>
        <position position="584"/>
    </location>
</feature>
<evidence type="ECO:0000256" key="5">
    <source>
        <dbReference type="ARBA" id="ARBA00022801"/>
    </source>
</evidence>
<dbReference type="PANTHER" id="PTHR11742:SF55">
    <property type="entry name" value="ENDOPLASMIC RETICULUM MANNOSYL-OLIGOSACCHARIDE 1,2-ALPHA-MANNOSIDASE"/>
    <property type="match status" value="1"/>
</dbReference>
<dbReference type="InterPro" id="IPR036026">
    <property type="entry name" value="Seven-hairpin_glycosidases"/>
</dbReference>
<comment type="catalytic activity">
    <reaction evidence="8">
        <text>N(4)-(alpha-D-Man-(1-&gt;2)-alpha-D-Man-(1-&gt;2)-alpha-D-Man-(1-&gt;3)-[alpha-D-Man-(1-&gt;3)-[alpha-D-Man-(1-&gt;2)-alpha-D-Man-(1-&gt;6)]-alpha-D-Man-(1-&gt;6)]-beta-D-Man-(1-&gt;4)-beta-D-GlcNAc-(1-&gt;4)-beta-D-GlcNAc)-L-asparaginyl-[protein] (N-glucan mannose isomer 8A1,2,3B1,3) + 3 H2O = N(4)-(alpha-D-Man-(1-&gt;3)-[alpha-D-Man-(1-&gt;3)-[alpha-D-Man-(1-&gt;6)]-alpha-D-Man-(1-&gt;6)]-beta-D-Man-(1-&gt;4)-beta-D-GlcNAc-(1-&gt;4)-beta-D-GlcNAc)-L-asparaginyl-[protein] (N-glucan mannose isomer 5A1,2) + 3 beta-D-mannose</text>
        <dbReference type="Rhea" id="RHEA:56028"/>
        <dbReference type="Rhea" id="RHEA-COMP:14358"/>
        <dbReference type="Rhea" id="RHEA-COMP:14367"/>
        <dbReference type="ChEBI" id="CHEBI:15377"/>
        <dbReference type="ChEBI" id="CHEBI:28563"/>
        <dbReference type="ChEBI" id="CHEBI:59087"/>
        <dbReference type="ChEBI" id="CHEBI:60628"/>
        <dbReference type="EC" id="3.2.1.113"/>
    </reaction>
</comment>
<evidence type="ECO:0000256" key="13">
    <source>
        <dbReference type="RuleBase" id="RU361193"/>
    </source>
</evidence>
<evidence type="ECO:0000256" key="1">
    <source>
        <dbReference type="ARBA" id="ARBA00001913"/>
    </source>
</evidence>
<evidence type="ECO:0000313" key="17">
    <source>
        <dbReference type="Proteomes" id="UP000800041"/>
    </source>
</evidence>
<feature type="compositionally biased region" description="Basic and acidic residues" evidence="14">
    <location>
        <begin position="883"/>
        <end position="921"/>
    </location>
</feature>
<feature type="region of interest" description="Disordered" evidence="14">
    <location>
        <begin position="746"/>
        <end position="791"/>
    </location>
</feature>
<dbReference type="InterPro" id="IPR012341">
    <property type="entry name" value="6hp_glycosidase-like_sf"/>
</dbReference>
<comment type="similarity">
    <text evidence="3 13">Belongs to the glycosyl hydrolase 47 family.</text>
</comment>
<organism evidence="16 17">
    <name type="scientific">Aulographum hederae CBS 113979</name>
    <dbReference type="NCBI Taxonomy" id="1176131"/>
    <lineage>
        <taxon>Eukaryota</taxon>
        <taxon>Fungi</taxon>
        <taxon>Dikarya</taxon>
        <taxon>Ascomycota</taxon>
        <taxon>Pezizomycotina</taxon>
        <taxon>Dothideomycetes</taxon>
        <taxon>Pleosporomycetidae</taxon>
        <taxon>Aulographales</taxon>
        <taxon>Aulographaceae</taxon>
    </lineage>
</organism>
<dbReference type="InterPro" id="IPR050749">
    <property type="entry name" value="Glycosyl_Hydrolase_47"/>
</dbReference>
<dbReference type="GO" id="GO:0004571">
    <property type="term" value="F:mannosyl-oligosaccharide 1,2-alpha-mannosidase activity"/>
    <property type="evidence" value="ECO:0007669"/>
    <property type="project" value="UniProtKB-EC"/>
</dbReference>
<dbReference type="OrthoDB" id="8118055at2759"/>
<dbReference type="GO" id="GO:0005975">
    <property type="term" value="P:carbohydrate metabolic process"/>
    <property type="evidence" value="ECO:0007669"/>
    <property type="project" value="InterPro"/>
</dbReference>
<feature type="active site" evidence="10">
    <location>
        <position position="455"/>
    </location>
</feature>
<dbReference type="EMBL" id="ML977185">
    <property type="protein sequence ID" value="KAF1982321.1"/>
    <property type="molecule type" value="Genomic_DNA"/>
</dbReference>
<evidence type="ECO:0000256" key="6">
    <source>
        <dbReference type="ARBA" id="ARBA00022837"/>
    </source>
</evidence>
<dbReference type="SUPFAM" id="SSF48225">
    <property type="entry name" value="Seven-hairpin glycosidases"/>
    <property type="match status" value="1"/>
</dbReference>
<dbReference type="GO" id="GO:0005509">
    <property type="term" value="F:calcium ion binding"/>
    <property type="evidence" value="ECO:0007669"/>
    <property type="project" value="InterPro"/>
</dbReference>
<dbReference type="UniPathway" id="UPA00378"/>
<keyword evidence="4 11" id="KW-0479">Metal-binding</keyword>
<feature type="region of interest" description="Disordered" evidence="14">
    <location>
        <begin position="49"/>
        <end position="73"/>
    </location>
</feature>
<dbReference type="InterPro" id="IPR001382">
    <property type="entry name" value="Glyco_hydro_47"/>
</dbReference>
<name>A0A6G1GN20_9PEZI</name>
<keyword evidence="15" id="KW-0812">Transmembrane</keyword>